<dbReference type="HOGENOM" id="CLU_2516203_0_0_1"/>
<feature type="compositionally biased region" description="Basic and acidic residues" evidence="1">
    <location>
        <begin position="18"/>
        <end position="29"/>
    </location>
</feature>
<sequence>MAMVVYYAASLDAERQTTHTALGHEDESGFRSLPPNHHSLLFPSPAARRSARAAAAAAWARSPAGLLLRRRGCNGALARSDPSGAE</sequence>
<dbReference type="Gramene" id="ONIVA02G40000.3">
    <property type="protein sequence ID" value="ONIVA02G40000.3"/>
    <property type="gene ID" value="ONIVA02G40000"/>
</dbReference>
<organism evidence="2">
    <name type="scientific">Oryza nivara</name>
    <name type="common">Indian wild rice</name>
    <name type="synonym">Oryza sativa f. spontanea</name>
    <dbReference type="NCBI Taxonomy" id="4536"/>
    <lineage>
        <taxon>Eukaryota</taxon>
        <taxon>Viridiplantae</taxon>
        <taxon>Streptophyta</taxon>
        <taxon>Embryophyta</taxon>
        <taxon>Tracheophyta</taxon>
        <taxon>Spermatophyta</taxon>
        <taxon>Magnoliopsida</taxon>
        <taxon>Liliopsida</taxon>
        <taxon>Poales</taxon>
        <taxon>Poaceae</taxon>
        <taxon>BOP clade</taxon>
        <taxon>Oryzoideae</taxon>
        <taxon>Oryzeae</taxon>
        <taxon>Oryzinae</taxon>
        <taxon>Oryza</taxon>
    </lineage>
</organism>
<keyword evidence="3" id="KW-1185">Reference proteome</keyword>
<reference evidence="2" key="2">
    <citation type="submission" date="2018-04" db="EMBL/GenBank/DDBJ databases">
        <title>OnivRS2 (Oryza nivara Reference Sequence Version 2).</title>
        <authorList>
            <person name="Zhang J."/>
            <person name="Kudrna D."/>
            <person name="Lee S."/>
            <person name="Talag J."/>
            <person name="Rajasekar S."/>
            <person name="Welchert J."/>
            <person name="Hsing Y.-I."/>
            <person name="Wing R.A."/>
        </authorList>
    </citation>
    <scope>NUCLEOTIDE SEQUENCE [LARGE SCALE GENOMIC DNA]</scope>
    <source>
        <strain evidence="2">SL10</strain>
    </source>
</reference>
<accession>A0A0E0GEU2</accession>
<proteinExistence type="predicted"/>
<feature type="region of interest" description="Disordered" evidence="1">
    <location>
        <begin position="18"/>
        <end position="37"/>
    </location>
</feature>
<dbReference type="Proteomes" id="UP000006591">
    <property type="component" value="Chromosome 2"/>
</dbReference>
<name>A0A0E0GEU2_ORYNI</name>
<dbReference type="EnsemblPlants" id="ONIVA02G40000.3">
    <property type="protein sequence ID" value="ONIVA02G40000.3"/>
    <property type="gene ID" value="ONIVA02G40000"/>
</dbReference>
<evidence type="ECO:0000313" key="2">
    <source>
        <dbReference type="EnsemblPlants" id="ONIVA02G40000.3"/>
    </source>
</evidence>
<evidence type="ECO:0000256" key="1">
    <source>
        <dbReference type="SAM" id="MobiDB-lite"/>
    </source>
</evidence>
<protein>
    <submittedName>
        <fullName evidence="2">Uncharacterized protein</fullName>
    </submittedName>
</protein>
<reference evidence="2" key="1">
    <citation type="submission" date="2015-04" db="UniProtKB">
        <authorList>
            <consortium name="EnsemblPlants"/>
        </authorList>
    </citation>
    <scope>IDENTIFICATION</scope>
    <source>
        <strain evidence="2">SL10</strain>
    </source>
</reference>
<evidence type="ECO:0000313" key="3">
    <source>
        <dbReference type="Proteomes" id="UP000006591"/>
    </source>
</evidence>
<dbReference type="AlphaFoldDB" id="A0A0E0GEU2"/>